<comment type="caution">
    <text evidence="2">The sequence shown here is derived from an EMBL/GenBank/DDBJ whole genome shotgun (WGS) entry which is preliminary data.</text>
</comment>
<protein>
    <submittedName>
        <fullName evidence="2">Uncharacterized protein</fullName>
    </submittedName>
</protein>
<evidence type="ECO:0000313" key="2">
    <source>
        <dbReference type="EMBL" id="KAK5849697.1"/>
    </source>
</evidence>
<gene>
    <name evidence="2" type="ORF">PBY51_014010</name>
</gene>
<organism evidence="2 3">
    <name type="scientific">Eleginops maclovinus</name>
    <name type="common">Patagonian blennie</name>
    <name type="synonym">Eleginus maclovinus</name>
    <dbReference type="NCBI Taxonomy" id="56733"/>
    <lineage>
        <taxon>Eukaryota</taxon>
        <taxon>Metazoa</taxon>
        <taxon>Chordata</taxon>
        <taxon>Craniata</taxon>
        <taxon>Vertebrata</taxon>
        <taxon>Euteleostomi</taxon>
        <taxon>Actinopterygii</taxon>
        <taxon>Neopterygii</taxon>
        <taxon>Teleostei</taxon>
        <taxon>Neoteleostei</taxon>
        <taxon>Acanthomorphata</taxon>
        <taxon>Eupercaria</taxon>
        <taxon>Perciformes</taxon>
        <taxon>Notothenioidei</taxon>
        <taxon>Eleginopidae</taxon>
        <taxon>Eleginops</taxon>
    </lineage>
</organism>
<feature type="region of interest" description="Disordered" evidence="1">
    <location>
        <begin position="1"/>
        <end position="40"/>
    </location>
</feature>
<accession>A0AAN7WVU3</accession>
<reference evidence="2 3" key="2">
    <citation type="journal article" date="2023" name="Mol. Biol. Evol.">
        <title>Genomics of Secondarily Temperate Adaptation in the Only Non-Antarctic Icefish.</title>
        <authorList>
            <person name="Rivera-Colon A.G."/>
            <person name="Rayamajhi N."/>
            <person name="Minhas B.F."/>
            <person name="Madrigal G."/>
            <person name="Bilyk K.T."/>
            <person name="Yoon V."/>
            <person name="Hune M."/>
            <person name="Gregory S."/>
            <person name="Cheng C.H.C."/>
            <person name="Catchen J.M."/>
        </authorList>
    </citation>
    <scope>NUCLEOTIDE SEQUENCE [LARGE SCALE GENOMIC DNA]</scope>
    <source>
        <strain evidence="2">JMC-PN-2008</strain>
    </source>
</reference>
<proteinExistence type="predicted"/>
<dbReference type="EMBL" id="JAUZQC010000023">
    <property type="protein sequence ID" value="KAK5849697.1"/>
    <property type="molecule type" value="Genomic_DNA"/>
</dbReference>
<evidence type="ECO:0000313" key="3">
    <source>
        <dbReference type="Proteomes" id="UP001346869"/>
    </source>
</evidence>
<keyword evidence="3" id="KW-1185">Reference proteome</keyword>
<dbReference type="Proteomes" id="UP001346869">
    <property type="component" value="Unassembled WGS sequence"/>
</dbReference>
<reference evidence="2 3" key="1">
    <citation type="journal article" date="2023" name="Genes (Basel)">
        <title>Chromosome-Level Genome Assembly and Circadian Gene Repertoire of the Patagonia Blennie Eleginops maclovinus-The Closest Ancestral Proxy of Antarctic Cryonotothenioids.</title>
        <authorList>
            <person name="Cheng C.C."/>
            <person name="Rivera-Colon A.G."/>
            <person name="Minhas B.F."/>
            <person name="Wilson L."/>
            <person name="Rayamajhi N."/>
            <person name="Vargas-Chacoff L."/>
            <person name="Catchen J.M."/>
        </authorList>
    </citation>
    <scope>NUCLEOTIDE SEQUENCE [LARGE SCALE GENOMIC DNA]</scope>
    <source>
        <strain evidence="2">JMC-PN-2008</strain>
    </source>
</reference>
<evidence type="ECO:0000256" key="1">
    <source>
        <dbReference type="SAM" id="MobiDB-lite"/>
    </source>
</evidence>
<name>A0AAN7WVU3_ELEMC</name>
<dbReference type="AlphaFoldDB" id="A0AAN7WVU3"/>
<sequence length="99" mass="10803">MQQAFTASRSPEVGGRCHTEPPECSAGDNESTMKGYNPHDHPGRQILWANFLAAYGRKAGRDKGELEGNVREVLLLEPGCWDAPQGGSKQDTQLHMLAP</sequence>